<sequence length="481" mass="51556">MIDARKFFIGGKWVDPINGTDRHVIDSATEDPIATISLGGSADADAAVAAAKSAFPSWSVSTREERLGLLEEILAIYRRRRSELADAVTNEMGAPTDLSNGLHTALGEIHIEAFIEVLKNFDFGHALRPDRRRDHILYEPIGVCALITPWNWPLNQMLLKVLPAMATGCTSVLKPSEEAPLSALIIAEIFDEAGVPAGVFNLVNGDGAGVGNCLTAHPDVDLVSFTGSTRAGVAITKNAADTVKRVSLELGGKGANIIFADAVENAVKAGARRCFNNSGQTCIAPTRMLVERSRYDQAVKEATEVAESLSVDLPQKSGAHIGPVVNASQFDRIQNYIDIGIQEGANLTAGGPGRPDGHNRGYFVKPTVFADCTTDMTIVKEEIFGPVLTMMPFDTEEDAIAFANDTPFGLANYIQTSDGVRANRVARALRSGMVEINNEVRAPGSPFGGYKQSGNGREGGTWGFEEFLEVKSVTGWFSDEV</sequence>
<feature type="domain" description="Aldehyde dehydrogenase" evidence="5">
    <location>
        <begin position="13"/>
        <end position="473"/>
    </location>
</feature>
<evidence type="ECO:0000256" key="3">
    <source>
        <dbReference type="ARBA" id="ARBA00024226"/>
    </source>
</evidence>
<evidence type="ECO:0000313" key="7">
    <source>
        <dbReference type="Proteomes" id="UP000436522"/>
    </source>
</evidence>
<comment type="similarity">
    <text evidence="1">Belongs to the aldehyde dehydrogenase family.</text>
</comment>
<comment type="caution">
    <text evidence="6">The sequence shown here is derived from an EMBL/GenBank/DDBJ whole genome shotgun (WGS) entry which is preliminary data.</text>
</comment>
<dbReference type="PROSITE" id="PS00070">
    <property type="entry name" value="ALDEHYDE_DEHYDR_CYS"/>
    <property type="match status" value="1"/>
</dbReference>
<evidence type="ECO:0000256" key="1">
    <source>
        <dbReference type="ARBA" id="ARBA00009986"/>
    </source>
</evidence>
<dbReference type="Pfam" id="PF00171">
    <property type="entry name" value="Aldedh"/>
    <property type="match status" value="1"/>
</dbReference>
<comment type="catalytic activity">
    <reaction evidence="4">
        <text>an aldehyde + NAD(+) + H2O = a carboxylate + NADH + 2 H(+)</text>
        <dbReference type="Rhea" id="RHEA:16185"/>
        <dbReference type="ChEBI" id="CHEBI:15377"/>
        <dbReference type="ChEBI" id="CHEBI:15378"/>
        <dbReference type="ChEBI" id="CHEBI:17478"/>
        <dbReference type="ChEBI" id="CHEBI:29067"/>
        <dbReference type="ChEBI" id="CHEBI:57540"/>
        <dbReference type="ChEBI" id="CHEBI:57945"/>
        <dbReference type="EC" id="1.2.1.3"/>
    </reaction>
</comment>
<accession>A0A640VYH4</accession>
<dbReference type="CDD" id="cd07138">
    <property type="entry name" value="ALDH_CddD_SSP0762"/>
    <property type="match status" value="1"/>
</dbReference>
<dbReference type="FunFam" id="3.40.605.10:FF:000007">
    <property type="entry name" value="NAD/NADP-dependent betaine aldehyde dehydrogenase"/>
    <property type="match status" value="1"/>
</dbReference>
<gene>
    <name evidence="6" type="ORF">So717_41930</name>
</gene>
<dbReference type="InterPro" id="IPR016162">
    <property type="entry name" value="Ald_DH_N"/>
</dbReference>
<dbReference type="Gene3D" id="3.40.605.10">
    <property type="entry name" value="Aldehyde Dehydrogenase, Chain A, domain 1"/>
    <property type="match status" value="1"/>
</dbReference>
<reference evidence="6 7" key="1">
    <citation type="submission" date="2019-12" db="EMBL/GenBank/DDBJ databases">
        <title>Roseobacter cerasinus sp. nov., isolated from seawater around aquaculture.</title>
        <authorList>
            <person name="Muramatsu S."/>
            <person name="Takabe Y."/>
            <person name="Mori K."/>
            <person name="Takaichi S."/>
            <person name="Hanada S."/>
        </authorList>
    </citation>
    <scope>NUCLEOTIDE SEQUENCE [LARGE SCALE GENOMIC DNA]</scope>
    <source>
        <strain evidence="6 7">AI77</strain>
    </source>
</reference>
<dbReference type="EMBL" id="BLIV01000012">
    <property type="protein sequence ID" value="GFE52440.1"/>
    <property type="molecule type" value="Genomic_DNA"/>
</dbReference>
<dbReference type="InterPro" id="IPR016163">
    <property type="entry name" value="Ald_DH_C"/>
</dbReference>
<evidence type="ECO:0000259" key="5">
    <source>
        <dbReference type="Pfam" id="PF00171"/>
    </source>
</evidence>
<dbReference type="SUPFAM" id="SSF53720">
    <property type="entry name" value="ALDH-like"/>
    <property type="match status" value="1"/>
</dbReference>
<dbReference type="InterPro" id="IPR016161">
    <property type="entry name" value="Ald_DH/histidinol_DH"/>
</dbReference>
<dbReference type="InterPro" id="IPR016160">
    <property type="entry name" value="Ald_DH_CS_CYS"/>
</dbReference>
<organism evidence="6 7">
    <name type="scientific">Roseobacter cerasinus</name>
    <dbReference type="NCBI Taxonomy" id="2602289"/>
    <lineage>
        <taxon>Bacteria</taxon>
        <taxon>Pseudomonadati</taxon>
        <taxon>Pseudomonadota</taxon>
        <taxon>Alphaproteobacteria</taxon>
        <taxon>Rhodobacterales</taxon>
        <taxon>Roseobacteraceae</taxon>
        <taxon>Roseobacter</taxon>
    </lineage>
</organism>
<dbReference type="AlphaFoldDB" id="A0A640VYH4"/>
<proteinExistence type="inferred from homology"/>
<protein>
    <recommendedName>
        <fullName evidence="3">aldehyde dehydrogenase (NAD(+))</fullName>
        <ecNumber evidence="3">1.2.1.3</ecNumber>
    </recommendedName>
</protein>
<dbReference type="PANTHER" id="PTHR42804:SF1">
    <property type="entry name" value="ALDEHYDE DEHYDROGENASE-RELATED"/>
    <property type="match status" value="1"/>
</dbReference>
<dbReference type="FunFam" id="3.40.309.10:FF:000012">
    <property type="entry name" value="Betaine aldehyde dehydrogenase"/>
    <property type="match status" value="1"/>
</dbReference>
<dbReference type="RefSeq" id="WP_159981089.1">
    <property type="nucleotide sequence ID" value="NZ_BLIV01000012.1"/>
</dbReference>
<dbReference type="GO" id="GO:0004029">
    <property type="term" value="F:aldehyde dehydrogenase (NAD+) activity"/>
    <property type="evidence" value="ECO:0007669"/>
    <property type="project" value="UniProtKB-EC"/>
</dbReference>
<dbReference type="Gene3D" id="3.40.309.10">
    <property type="entry name" value="Aldehyde Dehydrogenase, Chain A, domain 2"/>
    <property type="match status" value="1"/>
</dbReference>
<keyword evidence="2" id="KW-0560">Oxidoreductase</keyword>
<dbReference type="EC" id="1.2.1.3" evidence="3"/>
<dbReference type="Proteomes" id="UP000436522">
    <property type="component" value="Unassembled WGS sequence"/>
</dbReference>
<evidence type="ECO:0000256" key="4">
    <source>
        <dbReference type="ARBA" id="ARBA00049194"/>
    </source>
</evidence>
<evidence type="ECO:0000256" key="2">
    <source>
        <dbReference type="ARBA" id="ARBA00023002"/>
    </source>
</evidence>
<dbReference type="PANTHER" id="PTHR42804">
    <property type="entry name" value="ALDEHYDE DEHYDROGENASE"/>
    <property type="match status" value="1"/>
</dbReference>
<evidence type="ECO:0000313" key="6">
    <source>
        <dbReference type="EMBL" id="GFE52440.1"/>
    </source>
</evidence>
<dbReference type="InterPro" id="IPR015590">
    <property type="entry name" value="Aldehyde_DH_dom"/>
</dbReference>
<keyword evidence="7" id="KW-1185">Reference proteome</keyword>
<name>A0A640VYH4_9RHOB</name>
<dbReference type="OrthoDB" id="9812625at2"/>